<evidence type="ECO:0000256" key="1">
    <source>
        <dbReference type="ARBA" id="ARBA00004123"/>
    </source>
</evidence>
<dbReference type="InterPro" id="IPR029021">
    <property type="entry name" value="Prot-tyrosine_phosphatase-like"/>
</dbReference>
<proteinExistence type="inferred from homology"/>
<feature type="compositionally biased region" description="Basic and acidic residues" evidence="8">
    <location>
        <begin position="14"/>
        <end position="26"/>
    </location>
</feature>
<organism evidence="11 12">
    <name type="scientific">Polarella glacialis</name>
    <name type="common">Dinoflagellate</name>
    <dbReference type="NCBI Taxonomy" id="89957"/>
    <lineage>
        <taxon>Eukaryota</taxon>
        <taxon>Sar</taxon>
        <taxon>Alveolata</taxon>
        <taxon>Dinophyceae</taxon>
        <taxon>Suessiales</taxon>
        <taxon>Suessiaceae</taxon>
        <taxon>Polarella</taxon>
    </lineage>
</organism>
<dbReference type="PROSITE" id="PS50056">
    <property type="entry name" value="TYR_PHOSPHATASE_2"/>
    <property type="match status" value="1"/>
</dbReference>
<evidence type="ECO:0000313" key="12">
    <source>
        <dbReference type="Proteomes" id="UP000626109"/>
    </source>
</evidence>
<comment type="subcellular location">
    <subcellularLocation>
        <location evidence="1">Nucleus</location>
    </subcellularLocation>
</comment>
<dbReference type="InterPro" id="IPR037151">
    <property type="entry name" value="AlkB-like_sf"/>
</dbReference>
<feature type="region of interest" description="Disordered" evidence="8">
    <location>
        <begin position="1"/>
        <end position="26"/>
    </location>
</feature>
<dbReference type="GO" id="GO:0005634">
    <property type="term" value="C:nucleus"/>
    <property type="evidence" value="ECO:0007669"/>
    <property type="project" value="UniProtKB-SubCell"/>
</dbReference>
<keyword evidence="4" id="KW-0223">Dioxygenase</keyword>
<evidence type="ECO:0000313" key="11">
    <source>
        <dbReference type="EMBL" id="CAE8682826.1"/>
    </source>
</evidence>
<dbReference type="Gene3D" id="3.90.190.10">
    <property type="entry name" value="Protein tyrosine phosphatase superfamily"/>
    <property type="match status" value="1"/>
</dbReference>
<dbReference type="Gene3D" id="2.60.120.590">
    <property type="entry name" value="Alpha-ketoglutarate-dependent dioxygenase AlkB-like"/>
    <property type="match status" value="1"/>
</dbReference>
<comment type="similarity">
    <text evidence="2">Belongs to the alkB family.</text>
</comment>
<dbReference type="GO" id="GO:0016757">
    <property type="term" value="F:glycosyltransferase activity"/>
    <property type="evidence" value="ECO:0007669"/>
    <property type="project" value="InterPro"/>
</dbReference>
<evidence type="ECO:0000256" key="5">
    <source>
        <dbReference type="ARBA" id="ARBA00023002"/>
    </source>
</evidence>
<dbReference type="InterPro" id="IPR005123">
    <property type="entry name" value="Oxoglu/Fe-dep_dioxygenase_dom"/>
</dbReference>
<dbReference type="PROSITE" id="PS51471">
    <property type="entry name" value="FE2OG_OXY"/>
    <property type="match status" value="1"/>
</dbReference>
<name>A0A813JT46_POLGL</name>
<protein>
    <submittedName>
        <fullName evidence="11">Uncharacterized protein</fullName>
    </submittedName>
</protein>
<dbReference type="Pfam" id="PF01501">
    <property type="entry name" value="Glyco_transf_8"/>
    <property type="match status" value="1"/>
</dbReference>
<dbReference type="SUPFAM" id="SSF52799">
    <property type="entry name" value="(Phosphotyrosine protein) phosphatases II"/>
    <property type="match status" value="1"/>
</dbReference>
<keyword evidence="7" id="KW-0539">Nucleus</keyword>
<keyword evidence="5" id="KW-0560">Oxidoreductase</keyword>
<feature type="domain" description="Fe2OG dioxygenase" evidence="10">
    <location>
        <begin position="627"/>
        <end position="729"/>
    </location>
</feature>
<evidence type="ECO:0000256" key="7">
    <source>
        <dbReference type="ARBA" id="ARBA00023242"/>
    </source>
</evidence>
<accession>A0A813JT46</accession>
<dbReference type="SUPFAM" id="SSF53448">
    <property type="entry name" value="Nucleotide-diphospho-sugar transferases"/>
    <property type="match status" value="1"/>
</dbReference>
<dbReference type="PANTHER" id="PTHR46030">
    <property type="entry name" value="ALPHA-KETOGLUTARATE-DEPENDENT DIOXYGENASE ALKB HOMOLOG 6"/>
    <property type="match status" value="1"/>
</dbReference>
<feature type="non-terminal residue" evidence="11">
    <location>
        <position position="769"/>
    </location>
</feature>
<dbReference type="Gene3D" id="3.90.550.10">
    <property type="entry name" value="Spore Coat Polysaccharide Biosynthesis Protein SpsA, Chain A"/>
    <property type="match status" value="1"/>
</dbReference>
<feature type="domain" description="Tyrosine specific protein phosphatases" evidence="9">
    <location>
        <begin position="104"/>
        <end position="179"/>
    </location>
</feature>
<dbReference type="PANTHER" id="PTHR46030:SF1">
    <property type="entry name" value="ALPHA-KETOGLUTARATE-DEPENDENT DIOXYGENASE ALKB HOMOLOG 6"/>
    <property type="match status" value="1"/>
</dbReference>
<dbReference type="InterPro" id="IPR000387">
    <property type="entry name" value="Tyr_Pase_dom"/>
</dbReference>
<sequence>SLPQVPLKSRARGAGKDDDATDSDHTVAKVYGNVEGDSRAPRPADWVSFCQRHGVGLIVRANFGDEKGISEHGGSYDPALLQPFGLKHLDVPIDDRHGAVPDARKIHDLLECCSAHSSRGGVGEHDDEAILLHCKGGFGRSVLLASCLIVAKYDLPGRSILGWVRIARPGAIITYQQERFLCSFGGRADWERCCIGTIGGSYLGWSRECIANFLCVKLQMMNRIEVSNEFHVRELVAVIALEAPRVAFVTLATGAYGEGALVLSAGLRQRLPAEVDVLVFSSFEADNDGPEAPDVPPLRLAPGVQLRALAQLPVVPEPPSCIGPPLMPQFRFCWAKLGLWALDDEYDVIVYMDADMLIVGDISRLLSQIPAPGILRAVPACECWCSEECCYTSAASSNESDFPKTPSTFYFNAGLLMFRPSREEFNAMKSSMLALSTSNLEGSADSASIEMPFAEQDFLNRHFRGRVLPLPPAFNALKHALKNPKHESALPISSCIAIHFVMGKPWAPPSKLEEDFEHLHAQWRAERQALSPVAFRRLDWAQRKLHPALDLWLLPDFVTPECEESLLSCFYGSSAVSLQGRWRQLRRRNLLCLGGVPHDDGAICEELPSPVGVLGQVLSEMGALAGEPDQCLVNSYAPGQGIDAHFDGPRFKSEVAIVTLEGPALLHFRLVEETEHPELPPRVEVLLLPRSLLVFKDAAYELYVHRIDHAEADTTAAGERILRAPRRTSLTLRRLADVQLKASQVVTEVQREARASQWQWWDSQISEID</sequence>
<dbReference type="InterPro" id="IPR029044">
    <property type="entry name" value="Nucleotide-diphossugar_trans"/>
</dbReference>
<evidence type="ECO:0000256" key="3">
    <source>
        <dbReference type="ARBA" id="ARBA00022723"/>
    </source>
</evidence>
<evidence type="ECO:0000256" key="4">
    <source>
        <dbReference type="ARBA" id="ARBA00022964"/>
    </source>
</evidence>
<dbReference type="AlphaFoldDB" id="A0A813JT46"/>
<keyword evidence="6" id="KW-0408">Iron</keyword>
<evidence type="ECO:0000256" key="6">
    <source>
        <dbReference type="ARBA" id="ARBA00023004"/>
    </source>
</evidence>
<dbReference type="Proteomes" id="UP000626109">
    <property type="component" value="Unassembled WGS sequence"/>
</dbReference>
<evidence type="ECO:0000256" key="8">
    <source>
        <dbReference type="SAM" id="MobiDB-lite"/>
    </source>
</evidence>
<dbReference type="EMBL" id="CAJNNW010026119">
    <property type="protein sequence ID" value="CAE8682826.1"/>
    <property type="molecule type" value="Genomic_DNA"/>
</dbReference>
<gene>
    <name evidence="11" type="ORF">PGLA2088_LOCUS23135</name>
</gene>
<comment type="caution">
    <text evidence="11">The sequence shown here is derived from an EMBL/GenBank/DDBJ whole genome shotgun (WGS) entry which is preliminary data.</text>
</comment>
<evidence type="ECO:0000259" key="10">
    <source>
        <dbReference type="PROSITE" id="PS51471"/>
    </source>
</evidence>
<reference evidence="11" key="1">
    <citation type="submission" date="2021-02" db="EMBL/GenBank/DDBJ databases">
        <authorList>
            <person name="Dougan E. K."/>
            <person name="Rhodes N."/>
            <person name="Thang M."/>
            <person name="Chan C."/>
        </authorList>
    </citation>
    <scope>NUCLEOTIDE SEQUENCE</scope>
</reference>
<dbReference type="GO" id="GO:0046872">
    <property type="term" value="F:metal ion binding"/>
    <property type="evidence" value="ECO:0007669"/>
    <property type="project" value="UniProtKB-KW"/>
</dbReference>
<dbReference type="SUPFAM" id="SSF51197">
    <property type="entry name" value="Clavaminate synthase-like"/>
    <property type="match status" value="1"/>
</dbReference>
<evidence type="ECO:0000256" key="2">
    <source>
        <dbReference type="ARBA" id="ARBA00007879"/>
    </source>
</evidence>
<dbReference type="InterPro" id="IPR002495">
    <property type="entry name" value="Glyco_trans_8"/>
</dbReference>
<dbReference type="InterPro" id="IPR032862">
    <property type="entry name" value="ALKBH6"/>
</dbReference>
<evidence type="ECO:0000259" key="9">
    <source>
        <dbReference type="PROSITE" id="PS50056"/>
    </source>
</evidence>
<keyword evidence="3" id="KW-0479">Metal-binding</keyword>
<dbReference type="GO" id="GO:0051213">
    <property type="term" value="F:dioxygenase activity"/>
    <property type="evidence" value="ECO:0007669"/>
    <property type="project" value="UniProtKB-KW"/>
</dbReference>